<sequence length="254" mass="28338">MDRNLISVPSDWETESFGKKIATFRNDHRGIEVEVRAVYRGSKARKHGQEPTHYTVQLKQDWFSKGTLGDRKMAVKVDTGEEALSVAEEFMREFTREMKSVPTEKVQTVHASTGDHEIADGILTSESAAEAFADAAGYSDDLLLSVLDAETNEQYELVAHRDGATITTIAGDEAILGEMDLLTIHSITPFDNQGIKQVLGQELPIWIVTHLDEHTVYRFVFDNAKETDLVLGRGTEVLSPAFGRTIANVLEEKW</sequence>
<dbReference type="GeneID" id="96953533"/>
<protein>
    <submittedName>
        <fullName evidence="1">Uncharacterized protein</fullName>
    </submittedName>
</protein>
<dbReference type="EMBL" id="JBHTAT010000001">
    <property type="protein sequence ID" value="MFC7255187.1"/>
    <property type="molecule type" value="Genomic_DNA"/>
</dbReference>
<name>A0ABD5ZYJ8_9EURY</name>
<proteinExistence type="predicted"/>
<dbReference type="Proteomes" id="UP001596434">
    <property type="component" value="Unassembled WGS sequence"/>
</dbReference>
<accession>A0ABD5ZYJ8</accession>
<reference evidence="1 2" key="1">
    <citation type="journal article" date="2019" name="Int. J. Syst. Evol. Microbiol.">
        <title>The Global Catalogue of Microorganisms (GCM) 10K type strain sequencing project: providing services to taxonomists for standard genome sequencing and annotation.</title>
        <authorList>
            <consortium name="The Broad Institute Genomics Platform"/>
            <consortium name="The Broad Institute Genome Sequencing Center for Infectious Disease"/>
            <person name="Wu L."/>
            <person name="Ma J."/>
        </authorList>
    </citation>
    <scope>NUCLEOTIDE SEQUENCE [LARGE SCALE GENOMIC DNA]</scope>
    <source>
        <strain evidence="1 2">GX21</strain>
    </source>
</reference>
<organism evidence="1 2">
    <name type="scientific">Haloplanus litoreus</name>
    <dbReference type="NCBI Taxonomy" id="767515"/>
    <lineage>
        <taxon>Archaea</taxon>
        <taxon>Methanobacteriati</taxon>
        <taxon>Methanobacteriota</taxon>
        <taxon>Stenosarchaea group</taxon>
        <taxon>Halobacteria</taxon>
        <taxon>Halobacteriales</taxon>
        <taxon>Haloferacaceae</taxon>
        <taxon>Haloplanus</taxon>
    </lineage>
</organism>
<dbReference type="RefSeq" id="WP_379703402.1">
    <property type="nucleotide sequence ID" value="NZ_JBHTAT010000001.1"/>
</dbReference>
<evidence type="ECO:0000313" key="1">
    <source>
        <dbReference type="EMBL" id="MFC7255187.1"/>
    </source>
</evidence>
<keyword evidence="2" id="KW-1185">Reference proteome</keyword>
<dbReference type="AlphaFoldDB" id="A0ABD5ZYJ8"/>
<comment type="caution">
    <text evidence="1">The sequence shown here is derived from an EMBL/GenBank/DDBJ whole genome shotgun (WGS) entry which is preliminary data.</text>
</comment>
<evidence type="ECO:0000313" key="2">
    <source>
        <dbReference type="Proteomes" id="UP001596434"/>
    </source>
</evidence>
<gene>
    <name evidence="1" type="ORF">ACFQKE_07745</name>
</gene>